<name>A0A9W6WUI2_9STRA</name>
<reference evidence="2" key="1">
    <citation type="submission" date="2023-04" db="EMBL/GenBank/DDBJ databases">
        <title>Phytophthora lilii NBRC 32176.</title>
        <authorList>
            <person name="Ichikawa N."/>
            <person name="Sato H."/>
            <person name="Tonouchi N."/>
        </authorList>
    </citation>
    <scope>NUCLEOTIDE SEQUENCE</scope>
    <source>
        <strain evidence="2">NBRC 32176</strain>
    </source>
</reference>
<dbReference type="EMBL" id="BSXW01000276">
    <property type="protein sequence ID" value="GMF17253.1"/>
    <property type="molecule type" value="Genomic_DNA"/>
</dbReference>
<dbReference type="Pfam" id="PF14223">
    <property type="entry name" value="Retrotran_gag_2"/>
    <property type="match status" value="1"/>
</dbReference>
<gene>
    <name evidence="2" type="ORF">Plil01_000628200</name>
</gene>
<keyword evidence="3" id="KW-1185">Reference proteome</keyword>
<comment type="caution">
    <text evidence="2">The sequence shown here is derived from an EMBL/GenBank/DDBJ whole genome shotgun (WGS) entry which is preliminary data.</text>
</comment>
<sequence>MDGSAGGQTPPPGGEQAALAVTQARQQRQAAQQQQQQQVVTAGGVDVTLRWGSKPAKYTEDGGFDVYSAQIQAFLGQHEYWEVVSGTTSADPGNPQWSEKTKRAYGSEIRLRRDLYAAKFEPGESMEKYLDRLTIMRCQLANMSAVISDEEMVNIVLQGVVDSHCNVVWLFNRNGVGGAAPDLATVINVLLGEDETDNDSSAKTSFKVSLETVTTRQCPSAWCCTMRMVVPAVASAHDWMLDSGAGAHVCVNGGSFVKLVKNPSCDSRLAGRHGHKRFSRLIRLEVQPERYLELPAVRYAPGGTVNLISQRLLESTGWKPSNSSIDNARRRC</sequence>
<evidence type="ECO:0000313" key="2">
    <source>
        <dbReference type="EMBL" id="GMF17253.1"/>
    </source>
</evidence>
<feature type="region of interest" description="Disordered" evidence="1">
    <location>
        <begin position="1"/>
        <end position="32"/>
    </location>
</feature>
<dbReference type="OrthoDB" id="119257at2759"/>
<accession>A0A9W6WUI2</accession>
<protein>
    <submittedName>
        <fullName evidence="2">Unnamed protein product</fullName>
    </submittedName>
</protein>
<evidence type="ECO:0000313" key="3">
    <source>
        <dbReference type="Proteomes" id="UP001165083"/>
    </source>
</evidence>
<organism evidence="2 3">
    <name type="scientific">Phytophthora lilii</name>
    <dbReference type="NCBI Taxonomy" id="2077276"/>
    <lineage>
        <taxon>Eukaryota</taxon>
        <taxon>Sar</taxon>
        <taxon>Stramenopiles</taxon>
        <taxon>Oomycota</taxon>
        <taxon>Peronosporomycetes</taxon>
        <taxon>Peronosporales</taxon>
        <taxon>Peronosporaceae</taxon>
        <taxon>Phytophthora</taxon>
    </lineage>
</organism>
<dbReference type="AlphaFoldDB" id="A0A9W6WUI2"/>
<dbReference type="Proteomes" id="UP001165083">
    <property type="component" value="Unassembled WGS sequence"/>
</dbReference>
<evidence type="ECO:0000256" key="1">
    <source>
        <dbReference type="SAM" id="MobiDB-lite"/>
    </source>
</evidence>
<proteinExistence type="predicted"/>
<feature type="compositionally biased region" description="Low complexity" evidence="1">
    <location>
        <begin position="16"/>
        <end position="32"/>
    </location>
</feature>